<sequence length="250" mass="28235">MDLGLVLSSADDRFLSYDEMEIVEVVSDQVSVVLSRATVLEEFQTMREKLEMRNCVLQQANRMLCRWRFLPKMMEDVPTSLPNQVMGDEKRTFEVLLHMGGHLFNVSIRKGSIIFEVVLDIGADGGNGSSQSDSSISTIHFGGRRHNFKDVMEGLSFSMCKKLVQISCVGRHTLLEFCNVKKKLAQKTNSCVRQASLATNQEKLNTIVGILAFQIYLLGTVVFADPNYSMYDKQTLLEMFQLSLNLGTWN</sequence>
<dbReference type="GO" id="GO:0005524">
    <property type="term" value="F:ATP binding"/>
    <property type="evidence" value="ECO:0007669"/>
    <property type="project" value="UniProtKB-KW"/>
</dbReference>
<evidence type="ECO:0000313" key="2">
    <source>
        <dbReference type="Proteomes" id="UP000824120"/>
    </source>
</evidence>
<accession>A0A9J5WH14</accession>
<dbReference type="GO" id="GO:0046872">
    <property type="term" value="F:metal ion binding"/>
    <property type="evidence" value="ECO:0007669"/>
    <property type="project" value="UniProtKB-KW"/>
</dbReference>
<evidence type="ECO:0000313" key="1">
    <source>
        <dbReference type="EMBL" id="KAG5575091.1"/>
    </source>
</evidence>
<dbReference type="PANTHER" id="PTHR24423">
    <property type="entry name" value="TWO-COMPONENT SENSOR HISTIDINE KINASE"/>
    <property type="match status" value="1"/>
</dbReference>
<gene>
    <name evidence="1" type="ORF">H5410_055225</name>
</gene>
<name>A0A9J5WH14_SOLCO</name>
<dbReference type="GO" id="GO:0038199">
    <property type="term" value="F:ethylene receptor activity"/>
    <property type="evidence" value="ECO:0007669"/>
    <property type="project" value="TreeGrafter"/>
</dbReference>
<dbReference type="EMBL" id="JACXVP010000011">
    <property type="protein sequence ID" value="KAG5575091.1"/>
    <property type="molecule type" value="Genomic_DNA"/>
</dbReference>
<comment type="caution">
    <text evidence="1">The sequence shown here is derived from an EMBL/GenBank/DDBJ whole genome shotgun (WGS) entry which is preliminary data.</text>
</comment>
<dbReference type="GO" id="GO:0051740">
    <property type="term" value="F:ethylene binding"/>
    <property type="evidence" value="ECO:0007669"/>
    <property type="project" value="TreeGrafter"/>
</dbReference>
<keyword evidence="2" id="KW-1185">Reference proteome</keyword>
<reference evidence="1 2" key="1">
    <citation type="submission" date="2020-09" db="EMBL/GenBank/DDBJ databases">
        <title>De no assembly of potato wild relative species, Solanum commersonii.</title>
        <authorList>
            <person name="Cho K."/>
        </authorList>
    </citation>
    <scope>NUCLEOTIDE SEQUENCE [LARGE SCALE GENOMIC DNA]</scope>
    <source>
        <strain evidence="1">LZ3.2</strain>
        <tissue evidence="1">Leaf</tissue>
    </source>
</reference>
<dbReference type="Proteomes" id="UP000824120">
    <property type="component" value="Chromosome 11"/>
</dbReference>
<dbReference type="GO" id="GO:0005783">
    <property type="term" value="C:endoplasmic reticulum"/>
    <property type="evidence" value="ECO:0007669"/>
    <property type="project" value="TreeGrafter"/>
</dbReference>
<organism evidence="1 2">
    <name type="scientific">Solanum commersonii</name>
    <name type="common">Commerson's wild potato</name>
    <name type="synonym">Commerson's nightshade</name>
    <dbReference type="NCBI Taxonomy" id="4109"/>
    <lineage>
        <taxon>Eukaryota</taxon>
        <taxon>Viridiplantae</taxon>
        <taxon>Streptophyta</taxon>
        <taxon>Embryophyta</taxon>
        <taxon>Tracheophyta</taxon>
        <taxon>Spermatophyta</taxon>
        <taxon>Magnoliopsida</taxon>
        <taxon>eudicotyledons</taxon>
        <taxon>Gunneridae</taxon>
        <taxon>Pentapetalae</taxon>
        <taxon>asterids</taxon>
        <taxon>lamiids</taxon>
        <taxon>Solanales</taxon>
        <taxon>Solanaceae</taxon>
        <taxon>Solanoideae</taxon>
        <taxon>Solaneae</taxon>
        <taxon>Solanum</taxon>
    </lineage>
</organism>
<dbReference type="PANTHER" id="PTHR24423:SF629">
    <property type="entry name" value="PROTEIN EIN4"/>
    <property type="match status" value="1"/>
</dbReference>
<protein>
    <submittedName>
        <fullName evidence="1">Uncharacterized protein</fullName>
    </submittedName>
</protein>
<proteinExistence type="predicted"/>
<dbReference type="GO" id="GO:0016301">
    <property type="term" value="F:kinase activity"/>
    <property type="evidence" value="ECO:0007669"/>
    <property type="project" value="UniProtKB-KW"/>
</dbReference>
<dbReference type="OrthoDB" id="10517699at2759"/>
<dbReference type="AlphaFoldDB" id="A0A9J5WH14"/>